<accession>A0A7M7GK70</accession>
<keyword evidence="1" id="KW-0472">Membrane</keyword>
<evidence type="ECO:0000256" key="1">
    <source>
        <dbReference type="SAM" id="Phobius"/>
    </source>
</evidence>
<dbReference type="KEGG" id="spu:100891531"/>
<reference evidence="4" key="1">
    <citation type="submission" date="2015-02" db="EMBL/GenBank/DDBJ databases">
        <title>Genome sequencing for Strongylocentrotus purpuratus.</title>
        <authorList>
            <person name="Murali S."/>
            <person name="Liu Y."/>
            <person name="Vee V."/>
            <person name="English A."/>
            <person name="Wang M."/>
            <person name="Skinner E."/>
            <person name="Han Y."/>
            <person name="Muzny D.M."/>
            <person name="Worley K.C."/>
            <person name="Gibbs R.A."/>
        </authorList>
    </citation>
    <scope>NUCLEOTIDE SEQUENCE</scope>
</reference>
<feature type="signal peptide" evidence="2">
    <location>
        <begin position="1"/>
        <end position="23"/>
    </location>
</feature>
<dbReference type="RefSeq" id="XP_003725271.2">
    <property type="nucleotide sequence ID" value="XM_003725223.3"/>
</dbReference>
<dbReference type="OMA" id="ASSTWQM"/>
<sequence length="190" mass="19984">MASSTWQMCCILAAFCIVAEVSSNPVSHIEAKSVQKHAGPPQKQTMFDFPVNQGTGPSFSGPSFGGPSIAGSSLGYTSPGSSSEEVSDVDVEMDMDINDVDSVLSVVFGRNGNQISGNMRPLLPGNRRQRVLSAGVEAGEYDQLKGRTSGSSGRGVGIAFGVLGLLALVVASAFFTIRKYRHDIPVLVRT</sequence>
<proteinExistence type="predicted"/>
<keyword evidence="1" id="KW-1133">Transmembrane helix</keyword>
<evidence type="ECO:0000256" key="2">
    <source>
        <dbReference type="SAM" id="SignalP"/>
    </source>
</evidence>
<dbReference type="InParanoid" id="A0A7M7GK70"/>
<dbReference type="AlphaFoldDB" id="A0A7M7GK70"/>
<feature type="chain" id="PRO_5029575775" evidence="2">
    <location>
        <begin position="24"/>
        <end position="190"/>
    </location>
</feature>
<keyword evidence="2" id="KW-0732">Signal</keyword>
<feature type="transmembrane region" description="Helical" evidence="1">
    <location>
        <begin position="155"/>
        <end position="177"/>
    </location>
</feature>
<dbReference type="GeneID" id="100891531"/>
<dbReference type="EnsemblMetazoa" id="XM_003725223">
    <property type="protein sequence ID" value="XP_003725271"/>
    <property type="gene ID" value="LOC100891531"/>
</dbReference>
<dbReference type="Proteomes" id="UP000007110">
    <property type="component" value="Unassembled WGS sequence"/>
</dbReference>
<name>A0A7M7GK70_STRPU</name>
<keyword evidence="4" id="KW-1185">Reference proteome</keyword>
<evidence type="ECO:0000313" key="3">
    <source>
        <dbReference type="EnsemblMetazoa" id="XP_003725271"/>
    </source>
</evidence>
<keyword evidence="1" id="KW-0812">Transmembrane</keyword>
<organism evidence="3 4">
    <name type="scientific">Strongylocentrotus purpuratus</name>
    <name type="common">Purple sea urchin</name>
    <dbReference type="NCBI Taxonomy" id="7668"/>
    <lineage>
        <taxon>Eukaryota</taxon>
        <taxon>Metazoa</taxon>
        <taxon>Echinodermata</taxon>
        <taxon>Eleutherozoa</taxon>
        <taxon>Echinozoa</taxon>
        <taxon>Echinoidea</taxon>
        <taxon>Euechinoidea</taxon>
        <taxon>Echinacea</taxon>
        <taxon>Camarodonta</taxon>
        <taxon>Echinidea</taxon>
        <taxon>Strongylocentrotidae</taxon>
        <taxon>Strongylocentrotus</taxon>
    </lineage>
</organism>
<evidence type="ECO:0000313" key="4">
    <source>
        <dbReference type="Proteomes" id="UP000007110"/>
    </source>
</evidence>
<protein>
    <submittedName>
        <fullName evidence="3">Uncharacterized protein</fullName>
    </submittedName>
</protein>
<reference evidence="3" key="2">
    <citation type="submission" date="2021-01" db="UniProtKB">
        <authorList>
            <consortium name="EnsemblMetazoa"/>
        </authorList>
    </citation>
    <scope>IDENTIFICATION</scope>
</reference>